<dbReference type="InterPro" id="IPR035940">
    <property type="entry name" value="CAP_sf"/>
</dbReference>
<evidence type="ECO:0000313" key="8">
    <source>
        <dbReference type="Proteomes" id="UP000766550"/>
    </source>
</evidence>
<feature type="region of interest" description="Disordered" evidence="4">
    <location>
        <begin position="40"/>
        <end position="117"/>
    </location>
</feature>
<keyword evidence="2" id="KW-0863">Zinc-finger</keyword>
<keyword evidence="5" id="KW-1133">Transmembrane helix</keyword>
<dbReference type="EMBL" id="JAHQXF010000002">
    <property type="protein sequence ID" value="MBV0924515.1"/>
    <property type="molecule type" value="Genomic_DNA"/>
</dbReference>
<feature type="domain" description="AN1-type" evidence="6">
    <location>
        <begin position="4"/>
        <end position="41"/>
    </location>
</feature>
<dbReference type="Gene3D" id="4.10.1110.10">
    <property type="entry name" value="AN1-like Zinc finger"/>
    <property type="match status" value="1"/>
</dbReference>
<dbReference type="SUPFAM" id="SSF55797">
    <property type="entry name" value="PR-1-like"/>
    <property type="match status" value="1"/>
</dbReference>
<keyword evidence="3" id="KW-0862">Zinc</keyword>
<evidence type="ECO:0000256" key="4">
    <source>
        <dbReference type="SAM" id="MobiDB-lite"/>
    </source>
</evidence>
<evidence type="ECO:0000313" key="7">
    <source>
        <dbReference type="EMBL" id="MBV0924515.1"/>
    </source>
</evidence>
<dbReference type="SUPFAM" id="SSF118310">
    <property type="entry name" value="AN1-like Zinc finger"/>
    <property type="match status" value="1"/>
</dbReference>
<evidence type="ECO:0000256" key="2">
    <source>
        <dbReference type="ARBA" id="ARBA00022771"/>
    </source>
</evidence>
<dbReference type="OrthoDB" id="60683at2157"/>
<keyword evidence="8" id="KW-1185">Reference proteome</keyword>
<accession>A0A8J7Y4U9</accession>
<proteinExistence type="predicted"/>
<dbReference type="InterPro" id="IPR014044">
    <property type="entry name" value="CAP_dom"/>
</dbReference>
<feature type="compositionally biased region" description="Basic and acidic residues" evidence="4">
    <location>
        <begin position="72"/>
        <end position="94"/>
    </location>
</feature>
<dbReference type="PANTHER" id="PTHR31157:SF1">
    <property type="entry name" value="SCP DOMAIN-CONTAINING PROTEIN"/>
    <property type="match status" value="1"/>
</dbReference>
<dbReference type="CDD" id="cd05379">
    <property type="entry name" value="CAP_bacterial"/>
    <property type="match status" value="1"/>
</dbReference>
<feature type="region of interest" description="Disordered" evidence="4">
    <location>
        <begin position="268"/>
        <end position="294"/>
    </location>
</feature>
<dbReference type="PANTHER" id="PTHR31157">
    <property type="entry name" value="SCP DOMAIN-CONTAINING PROTEIN"/>
    <property type="match status" value="1"/>
</dbReference>
<feature type="compositionally biased region" description="Polar residues" evidence="4">
    <location>
        <begin position="95"/>
        <end position="104"/>
    </location>
</feature>
<dbReference type="AlphaFoldDB" id="A0A8J7Y4U9"/>
<evidence type="ECO:0000256" key="1">
    <source>
        <dbReference type="ARBA" id="ARBA00022723"/>
    </source>
</evidence>
<evidence type="ECO:0000256" key="5">
    <source>
        <dbReference type="SAM" id="Phobius"/>
    </source>
</evidence>
<name>A0A8J7Y4U9_9EURY</name>
<keyword evidence="1" id="KW-0479">Metal-binding</keyword>
<evidence type="ECO:0000256" key="3">
    <source>
        <dbReference type="ARBA" id="ARBA00022833"/>
    </source>
</evidence>
<comment type="caution">
    <text evidence="7">The sequence shown here is derived from an EMBL/GenBank/DDBJ whole genome shotgun (WGS) entry which is preliminary data.</text>
</comment>
<dbReference type="Proteomes" id="UP000766550">
    <property type="component" value="Unassembled WGS sequence"/>
</dbReference>
<keyword evidence="5" id="KW-0812">Transmembrane</keyword>
<organism evidence="7 8">
    <name type="scientific">Haloarcula limicola</name>
    <dbReference type="NCBI Taxonomy" id="1429915"/>
    <lineage>
        <taxon>Archaea</taxon>
        <taxon>Methanobacteriati</taxon>
        <taxon>Methanobacteriota</taxon>
        <taxon>Stenosarchaea group</taxon>
        <taxon>Halobacteria</taxon>
        <taxon>Halobacteriales</taxon>
        <taxon>Haloarculaceae</taxon>
        <taxon>Haloarcula</taxon>
    </lineage>
</organism>
<keyword evidence="5" id="KW-0472">Membrane</keyword>
<sequence length="444" mass="48955">MSKCNICGEDSGLSNNCTYCEGTFCSEHVLPERHDCPALRSAETLGPEFRQAKRDVVLGEDDDSQLRNSSEQPKKPDTDDFGIKDEESEVREPTQPKTAPNSPSREAEYESSPDVATDGSIVGREAAESTSQTVNNLATPIQILFAGATAGPRYSGDCPYCGKWVSRRRTDRFTTCHRCGWKSGLPLLRIATHWPNWLLWRRRGIRWTKRLLIASLILALVAGLVGSTVGTGIEPVDRVSTEIAKQAGVYQPLSAFVANLSTNESANVSTASSSSTKATYTTADPEDQTTNSGSNEIDISAVEMAIHEEVNQRRTANGLGQLEYRSDLVEVARYHSKDMASKGYFSHDSPNGESLGDRYQRFGINCAGGENIAYTYWEENIQSEGRLLYYDSEQDVAIGLVNQWMNSTGHRENILRERFQSEGIGISVAEVDGATRIYATQNFC</sequence>
<dbReference type="GO" id="GO:0008270">
    <property type="term" value="F:zinc ion binding"/>
    <property type="evidence" value="ECO:0007669"/>
    <property type="project" value="UniProtKB-KW"/>
</dbReference>
<feature type="compositionally biased region" description="Low complexity" evidence="4">
    <location>
        <begin position="268"/>
        <end position="283"/>
    </location>
</feature>
<evidence type="ECO:0000259" key="6">
    <source>
        <dbReference type="SMART" id="SM00154"/>
    </source>
</evidence>
<dbReference type="InterPro" id="IPR000058">
    <property type="entry name" value="Znf_AN1"/>
</dbReference>
<feature type="transmembrane region" description="Helical" evidence="5">
    <location>
        <begin position="211"/>
        <end position="233"/>
    </location>
</feature>
<dbReference type="Pfam" id="PF01428">
    <property type="entry name" value="zf-AN1"/>
    <property type="match status" value="1"/>
</dbReference>
<dbReference type="SMART" id="SM00154">
    <property type="entry name" value="ZnF_AN1"/>
    <property type="match status" value="1"/>
</dbReference>
<dbReference type="Gene3D" id="3.40.33.10">
    <property type="entry name" value="CAP"/>
    <property type="match status" value="1"/>
</dbReference>
<reference evidence="7 8" key="1">
    <citation type="submission" date="2021-06" db="EMBL/GenBank/DDBJ databases">
        <title>New haloarchaea isolates fom saline soil.</title>
        <authorList>
            <person name="Duran-Viseras A."/>
            <person name="Sanchez-Porro C.S."/>
            <person name="Ventosa A."/>
        </authorList>
    </citation>
    <scope>NUCLEOTIDE SEQUENCE [LARGE SCALE GENOMIC DNA]</scope>
    <source>
        <strain evidence="7 8">JCM 183640</strain>
    </source>
</reference>
<protein>
    <recommendedName>
        <fullName evidence="6">AN1-type domain-containing protein</fullName>
    </recommendedName>
</protein>
<dbReference type="InterPro" id="IPR035896">
    <property type="entry name" value="AN1-like_Znf"/>
</dbReference>
<gene>
    <name evidence="7" type="ORF">KTS45_09925</name>
</gene>
<dbReference type="Pfam" id="PF00188">
    <property type="entry name" value="CAP"/>
    <property type="match status" value="1"/>
</dbReference>